<feature type="compositionally biased region" description="Polar residues" evidence="1">
    <location>
        <begin position="1"/>
        <end position="13"/>
    </location>
</feature>
<sequence>MSSRSGHNPSISQEDGAYREVAAPGVPTPRGSGPLRSGQGGAEVPSYEYEYQAPPVSHSRPSAPPAGSLQGLEVDRLR</sequence>
<evidence type="ECO:0000256" key="1">
    <source>
        <dbReference type="SAM" id="MobiDB-lite"/>
    </source>
</evidence>
<name>W2RDR8_PHYN3</name>
<organism evidence="2 3">
    <name type="scientific">Phytophthora nicotianae (strain INRA-310)</name>
    <name type="common">Phytophthora parasitica</name>
    <dbReference type="NCBI Taxonomy" id="761204"/>
    <lineage>
        <taxon>Eukaryota</taxon>
        <taxon>Sar</taxon>
        <taxon>Stramenopiles</taxon>
        <taxon>Oomycota</taxon>
        <taxon>Peronosporomycetes</taxon>
        <taxon>Peronosporales</taxon>
        <taxon>Peronosporaceae</taxon>
        <taxon>Phytophthora</taxon>
    </lineage>
</organism>
<gene>
    <name evidence="2" type="ORF">PPTG_02958</name>
</gene>
<accession>W2RDR8</accession>
<evidence type="ECO:0000313" key="3">
    <source>
        <dbReference type="Proteomes" id="UP000018817"/>
    </source>
</evidence>
<reference evidence="3" key="1">
    <citation type="submission" date="2011-12" db="EMBL/GenBank/DDBJ databases">
        <authorList>
            <consortium name="The Broad Institute Genome Sequencing Platform"/>
            <person name="Russ C."/>
            <person name="Tyler B."/>
            <person name="Panabieres F."/>
            <person name="Shan W."/>
            <person name="Tripathy S."/>
            <person name="Grunwald N."/>
            <person name="Machado M."/>
            <person name="Young S.K."/>
            <person name="Zeng Q."/>
            <person name="Gargeya S."/>
            <person name="Fitzgerald M."/>
            <person name="Haas B."/>
            <person name="Abouelleil A."/>
            <person name="Alvarado L."/>
            <person name="Arachchi H.M."/>
            <person name="Berlin A."/>
            <person name="Chapman S.B."/>
            <person name="Gearin G."/>
            <person name="Goldberg J."/>
            <person name="Griggs A."/>
            <person name="Gujja S."/>
            <person name="Hansen M."/>
            <person name="Heiman D."/>
            <person name="Howarth C."/>
            <person name="Larimer J."/>
            <person name="Lui A."/>
            <person name="MacDonald P.J.P."/>
            <person name="McCowen C."/>
            <person name="Montmayeur A."/>
            <person name="Murphy C."/>
            <person name="Neiman D."/>
            <person name="Pearson M."/>
            <person name="Priest M."/>
            <person name="Roberts A."/>
            <person name="Saif S."/>
            <person name="Shea T."/>
            <person name="Sisk P."/>
            <person name="Stolte C."/>
            <person name="Sykes S."/>
            <person name="Wortman J."/>
            <person name="Nusbaum C."/>
            <person name="Birren B."/>
        </authorList>
    </citation>
    <scope>NUCLEOTIDE SEQUENCE [LARGE SCALE GENOMIC DNA]</scope>
    <source>
        <strain evidence="3">INRA-310</strain>
    </source>
</reference>
<protein>
    <submittedName>
        <fullName evidence="2">Uncharacterized protein</fullName>
    </submittedName>
</protein>
<dbReference type="RefSeq" id="XP_008892540.1">
    <property type="nucleotide sequence ID" value="XM_008894292.1"/>
</dbReference>
<dbReference type="Proteomes" id="UP000018817">
    <property type="component" value="Unassembled WGS sequence"/>
</dbReference>
<dbReference type="OrthoDB" id="146594at2759"/>
<dbReference type="VEuPathDB" id="FungiDB:PPTG_02958"/>
<dbReference type="GeneID" id="20173168"/>
<reference evidence="2 3" key="2">
    <citation type="submission" date="2013-11" db="EMBL/GenBank/DDBJ databases">
        <title>The Genome Sequence of Phytophthora parasitica INRA-310.</title>
        <authorList>
            <consortium name="The Broad Institute Genomics Platform"/>
            <person name="Russ C."/>
            <person name="Tyler B."/>
            <person name="Panabieres F."/>
            <person name="Shan W."/>
            <person name="Tripathy S."/>
            <person name="Grunwald N."/>
            <person name="Machado M."/>
            <person name="Johnson C.S."/>
            <person name="Arredondo F."/>
            <person name="Hong C."/>
            <person name="Coffey M."/>
            <person name="Young S.K."/>
            <person name="Zeng Q."/>
            <person name="Gargeya S."/>
            <person name="Fitzgerald M."/>
            <person name="Abouelleil A."/>
            <person name="Alvarado L."/>
            <person name="Chapman S.B."/>
            <person name="Gainer-Dewar J."/>
            <person name="Goldberg J."/>
            <person name="Griggs A."/>
            <person name="Gujja S."/>
            <person name="Hansen M."/>
            <person name="Howarth C."/>
            <person name="Imamovic A."/>
            <person name="Ireland A."/>
            <person name="Larimer J."/>
            <person name="McCowan C."/>
            <person name="Murphy C."/>
            <person name="Pearson M."/>
            <person name="Poon T.W."/>
            <person name="Priest M."/>
            <person name="Roberts A."/>
            <person name="Saif S."/>
            <person name="Shea T."/>
            <person name="Sykes S."/>
            <person name="Wortman J."/>
            <person name="Nusbaum C."/>
            <person name="Birren B."/>
        </authorList>
    </citation>
    <scope>NUCLEOTIDE SEQUENCE [LARGE SCALE GENOMIC DNA]</scope>
    <source>
        <strain evidence="2 3">INRA-310</strain>
    </source>
</reference>
<proteinExistence type="predicted"/>
<feature type="region of interest" description="Disordered" evidence="1">
    <location>
        <begin position="1"/>
        <end position="78"/>
    </location>
</feature>
<dbReference type="AlphaFoldDB" id="W2RDR8"/>
<evidence type="ECO:0000313" key="2">
    <source>
        <dbReference type="EMBL" id="ETN23371.1"/>
    </source>
</evidence>
<dbReference type="EMBL" id="KI669562">
    <property type="protein sequence ID" value="ETN23371.1"/>
    <property type="molecule type" value="Genomic_DNA"/>
</dbReference>